<evidence type="ECO:0000256" key="1">
    <source>
        <dbReference type="SAM" id="Phobius"/>
    </source>
</evidence>
<dbReference type="STRING" id="1742972.COMA1_10076"/>
<keyword evidence="4" id="KW-1185">Reference proteome</keyword>
<keyword evidence="2" id="KW-0732">Signal</keyword>
<dbReference type="EMBL" id="CZQA01000001">
    <property type="protein sequence ID" value="CUS31367.1"/>
    <property type="molecule type" value="Genomic_DNA"/>
</dbReference>
<evidence type="ECO:0000256" key="2">
    <source>
        <dbReference type="SAM" id="SignalP"/>
    </source>
</evidence>
<proteinExistence type="predicted"/>
<evidence type="ECO:0000313" key="3">
    <source>
        <dbReference type="EMBL" id="CUS31367.1"/>
    </source>
</evidence>
<name>A0A0S4L1F8_9BACT</name>
<accession>A0A0S4L1F8</accession>
<protein>
    <recommendedName>
        <fullName evidence="5">Secreted protein</fullName>
    </recommendedName>
</protein>
<gene>
    <name evidence="3" type="ORF">COMA1_10076</name>
</gene>
<sequence length="195" mass="21572">MRPFIYFKLAIACVVGALSVFSSTQVYAHGGLAMAEDMCKLTVGPYMMHFSGYQPENTQQKQFCEDIPAIGHTIVVLDYIEQELRTLPAEVRIIKDTGSEDNLEADTVFHLPAKVYANGSIDFNHTFEKPGKFVGIVKVGEKGEHVSKFPFSVGEPKSFLKYLNIYMVPVAAVLIVGAIVFFMRDRGKPSQIAAS</sequence>
<evidence type="ECO:0008006" key="5">
    <source>
        <dbReference type="Google" id="ProtNLM"/>
    </source>
</evidence>
<reference evidence="3 4" key="1">
    <citation type="submission" date="2015-10" db="EMBL/GenBank/DDBJ databases">
        <authorList>
            <person name="Gilbert D.G."/>
        </authorList>
    </citation>
    <scope>NUCLEOTIDE SEQUENCE [LARGE SCALE GENOMIC DNA]</scope>
    <source>
        <strain evidence="3">COMA1</strain>
    </source>
</reference>
<evidence type="ECO:0000313" key="4">
    <source>
        <dbReference type="Proteomes" id="UP000199032"/>
    </source>
</evidence>
<keyword evidence="1" id="KW-0472">Membrane</keyword>
<dbReference type="AlphaFoldDB" id="A0A0S4L1F8"/>
<feature type="signal peptide" evidence="2">
    <location>
        <begin position="1"/>
        <end position="28"/>
    </location>
</feature>
<feature type="chain" id="PRO_5006623657" description="Secreted protein" evidence="2">
    <location>
        <begin position="29"/>
        <end position="195"/>
    </location>
</feature>
<organism evidence="3 4">
    <name type="scientific">Candidatus Nitrospira nitrosa</name>
    <dbReference type="NCBI Taxonomy" id="1742972"/>
    <lineage>
        <taxon>Bacteria</taxon>
        <taxon>Pseudomonadati</taxon>
        <taxon>Nitrospirota</taxon>
        <taxon>Nitrospiria</taxon>
        <taxon>Nitrospirales</taxon>
        <taxon>Nitrospiraceae</taxon>
        <taxon>Nitrospira</taxon>
    </lineage>
</organism>
<dbReference type="RefSeq" id="WP_218055267.1">
    <property type="nucleotide sequence ID" value="NZ_CZQA01000001.1"/>
</dbReference>
<keyword evidence="1" id="KW-0812">Transmembrane</keyword>
<feature type="transmembrane region" description="Helical" evidence="1">
    <location>
        <begin position="162"/>
        <end position="182"/>
    </location>
</feature>
<keyword evidence="1" id="KW-1133">Transmembrane helix</keyword>
<dbReference type="Proteomes" id="UP000199032">
    <property type="component" value="Unassembled WGS sequence"/>
</dbReference>